<reference evidence="7" key="1">
    <citation type="submission" date="2020-05" db="EMBL/GenBank/DDBJ databases">
        <authorList>
            <person name="Chiriac C."/>
            <person name="Salcher M."/>
            <person name="Ghai R."/>
            <person name="Kavagutti S V."/>
        </authorList>
    </citation>
    <scope>NUCLEOTIDE SEQUENCE</scope>
</reference>
<feature type="transmembrane region" description="Helical" evidence="6">
    <location>
        <begin position="145"/>
        <end position="166"/>
    </location>
</feature>
<dbReference type="GO" id="GO:0033573">
    <property type="term" value="C:high-affinity iron permease complex"/>
    <property type="evidence" value="ECO:0007669"/>
    <property type="project" value="InterPro"/>
</dbReference>
<dbReference type="GO" id="GO:0015093">
    <property type="term" value="F:ferrous iron transmembrane transporter activity"/>
    <property type="evidence" value="ECO:0007669"/>
    <property type="project" value="TreeGrafter"/>
</dbReference>
<evidence type="ECO:0000256" key="4">
    <source>
        <dbReference type="ARBA" id="ARBA00022989"/>
    </source>
</evidence>
<evidence type="ECO:0000256" key="2">
    <source>
        <dbReference type="ARBA" id="ARBA00008333"/>
    </source>
</evidence>
<feature type="transmembrane region" description="Helical" evidence="6">
    <location>
        <begin position="243"/>
        <end position="261"/>
    </location>
</feature>
<dbReference type="Pfam" id="PF03239">
    <property type="entry name" value="FTR1"/>
    <property type="match status" value="1"/>
</dbReference>
<feature type="transmembrane region" description="Helical" evidence="6">
    <location>
        <begin position="6"/>
        <end position="26"/>
    </location>
</feature>
<feature type="transmembrane region" description="Helical" evidence="6">
    <location>
        <begin position="108"/>
        <end position="125"/>
    </location>
</feature>
<dbReference type="EMBL" id="CAESAG010000008">
    <property type="protein sequence ID" value="CAB4330562.1"/>
    <property type="molecule type" value="Genomic_DNA"/>
</dbReference>
<evidence type="ECO:0000256" key="5">
    <source>
        <dbReference type="ARBA" id="ARBA00023136"/>
    </source>
</evidence>
<feature type="transmembrane region" description="Helical" evidence="6">
    <location>
        <begin position="178"/>
        <end position="198"/>
    </location>
</feature>
<protein>
    <submittedName>
        <fullName evidence="7">Unannotated protein</fullName>
    </submittedName>
</protein>
<sequence>MLSTFIIALREGLEASLIVGILVAYLVKTERRHHLRALWSGVAVAIVASLAFGAFLSYTSAELSVRGEELFAGTTSFIAVGFVTWMVFWMKRTARNLKNELHSKAESAVGSGPIALALAAFFAVAREGLETSLFLYTNFKTVGAVSTATLGLLLGLALAVGLGIGIYKSAIKINLGKFFTYSGVALIIVAAGVLSYGIHEFQEFGILPGPDAFVWDTTSWLPKESLVAGLLAGTVGFDTTTSWLQLAGWLAYLGLTLSAYLSSPKKVKTPVNS</sequence>
<keyword evidence="5 6" id="KW-0472">Membrane</keyword>
<dbReference type="AlphaFoldDB" id="A0A6J5YNR8"/>
<comment type="similarity">
    <text evidence="2">Belongs to the oxidase-dependent Fe transporter (OFeT) (TC 9.A.10.1) family.</text>
</comment>
<dbReference type="PANTHER" id="PTHR31632:SF2">
    <property type="entry name" value="PLASMA MEMBRANE IRON PERMEASE"/>
    <property type="match status" value="1"/>
</dbReference>
<accession>A0A6J5YNR8</accession>
<evidence type="ECO:0000256" key="1">
    <source>
        <dbReference type="ARBA" id="ARBA00004141"/>
    </source>
</evidence>
<proteinExistence type="inferred from homology"/>
<organism evidence="7">
    <name type="scientific">freshwater metagenome</name>
    <dbReference type="NCBI Taxonomy" id="449393"/>
    <lineage>
        <taxon>unclassified sequences</taxon>
        <taxon>metagenomes</taxon>
        <taxon>ecological metagenomes</taxon>
    </lineage>
</organism>
<gene>
    <name evidence="7" type="ORF">UFOPK4080_00129</name>
</gene>
<evidence type="ECO:0000256" key="3">
    <source>
        <dbReference type="ARBA" id="ARBA00022692"/>
    </source>
</evidence>
<comment type="subcellular location">
    <subcellularLocation>
        <location evidence="1">Membrane</location>
        <topology evidence="1">Multi-pass membrane protein</topology>
    </subcellularLocation>
</comment>
<feature type="transmembrane region" description="Helical" evidence="6">
    <location>
        <begin position="70"/>
        <end position="88"/>
    </location>
</feature>
<evidence type="ECO:0000313" key="7">
    <source>
        <dbReference type="EMBL" id="CAB4330562.1"/>
    </source>
</evidence>
<keyword evidence="3 6" id="KW-0812">Transmembrane</keyword>
<evidence type="ECO:0000256" key="6">
    <source>
        <dbReference type="SAM" id="Phobius"/>
    </source>
</evidence>
<dbReference type="InterPro" id="IPR004923">
    <property type="entry name" value="FTR1/Fip1/EfeU"/>
</dbReference>
<dbReference type="PANTHER" id="PTHR31632">
    <property type="entry name" value="IRON TRANSPORTER FTH1"/>
    <property type="match status" value="1"/>
</dbReference>
<dbReference type="NCBIfam" id="NF041756">
    <property type="entry name" value="EfeU"/>
    <property type="match status" value="1"/>
</dbReference>
<name>A0A6J5YNR8_9ZZZZ</name>
<keyword evidence="4 6" id="KW-1133">Transmembrane helix</keyword>
<feature type="transmembrane region" description="Helical" evidence="6">
    <location>
        <begin position="38"/>
        <end position="58"/>
    </location>
</feature>